<dbReference type="RefSeq" id="XP_070865747.1">
    <property type="nucleotide sequence ID" value="XM_071010770.1"/>
</dbReference>
<protein>
    <submittedName>
        <fullName evidence="2">Uncharacterized protein</fullName>
    </submittedName>
</protein>
<keyword evidence="3" id="KW-1185">Reference proteome</keyword>
<feature type="region of interest" description="Disordered" evidence="1">
    <location>
        <begin position="499"/>
        <end position="547"/>
    </location>
</feature>
<name>A0ABR4D9M0_9PEZI</name>
<dbReference type="GeneID" id="98125414"/>
<proteinExistence type="predicted"/>
<evidence type="ECO:0000256" key="1">
    <source>
        <dbReference type="SAM" id="MobiDB-lite"/>
    </source>
</evidence>
<feature type="region of interest" description="Disordered" evidence="1">
    <location>
        <begin position="1"/>
        <end position="75"/>
    </location>
</feature>
<feature type="region of interest" description="Disordered" evidence="1">
    <location>
        <begin position="273"/>
        <end position="298"/>
    </location>
</feature>
<sequence length="547" mass="60227">MAAPYSRRQPASHGTGSDSDSQRSYHSYSSHSTAPTSVSESPRPSGLKQYAPSSITTTTTTTTTTTASSARYASRHDDYRSKARYVYDSRDDVSPSTWISPRSTDDFTCASTTLSCDDLDLDETPDYDGGDIPPLPEYCHGMVEPNVRISTPQDFAKLFPSLNRLTVRHDEFTNDGNMNLRIDSVVTTTRRRTAVQLFHLRMYDLARRDFVLRRYHRDSGREVCTSKLQFLEPPATKERPASAGAPLDALKPAFKRSVSSALWSLGSGKKPVLQRAASDHHHHQQGPRPSTSASNWSSRLSLDSRLLRGGAAAPRRPVPTHTLKLEFSNYARVELTRKGSKSSKRYEFEWWGHSYAWRRAVDKHIGAVSFHLVRDGDASAPVAHIVPETRSPTQVLADETAGGWVPPCFMWIADESAVKAVTDVADVIMATGLMALVDDCIRERWEKPAAAARKAAAHHHSLPAVLPFLSSSFDGAAGTSTNTSASPKAFLMHHLFRRRRRRRGSDSSSDSSSIGDPNSRPGTPTLARSPLRVGFVNPGLTARSHTA</sequence>
<reference evidence="2 3" key="1">
    <citation type="journal article" date="2024" name="Commun. Biol.">
        <title>Comparative genomic analysis of thermophilic fungi reveals convergent evolutionary adaptations and gene losses.</title>
        <authorList>
            <person name="Steindorff A.S."/>
            <person name="Aguilar-Pontes M.V."/>
            <person name="Robinson A.J."/>
            <person name="Andreopoulos B."/>
            <person name="LaButti K."/>
            <person name="Kuo A."/>
            <person name="Mondo S."/>
            <person name="Riley R."/>
            <person name="Otillar R."/>
            <person name="Haridas S."/>
            <person name="Lipzen A."/>
            <person name="Grimwood J."/>
            <person name="Schmutz J."/>
            <person name="Clum A."/>
            <person name="Reid I.D."/>
            <person name="Moisan M.C."/>
            <person name="Butler G."/>
            <person name="Nguyen T.T.M."/>
            <person name="Dewar K."/>
            <person name="Conant G."/>
            <person name="Drula E."/>
            <person name="Henrissat B."/>
            <person name="Hansel C."/>
            <person name="Singer S."/>
            <person name="Hutchinson M.I."/>
            <person name="de Vries R.P."/>
            <person name="Natvig D.O."/>
            <person name="Powell A.J."/>
            <person name="Tsang A."/>
            <person name="Grigoriev I.V."/>
        </authorList>
    </citation>
    <scope>NUCLEOTIDE SEQUENCE [LARGE SCALE GENOMIC DNA]</scope>
    <source>
        <strain evidence="2 3">ATCC 22073</strain>
    </source>
</reference>
<evidence type="ECO:0000313" key="3">
    <source>
        <dbReference type="Proteomes" id="UP001600064"/>
    </source>
</evidence>
<gene>
    <name evidence="2" type="ORF">VTJ83DRAFT_4297</name>
</gene>
<feature type="compositionally biased region" description="Low complexity" evidence="1">
    <location>
        <begin position="17"/>
        <end position="41"/>
    </location>
</feature>
<feature type="compositionally biased region" description="Low complexity" evidence="1">
    <location>
        <begin position="56"/>
        <end position="66"/>
    </location>
</feature>
<evidence type="ECO:0000313" key="2">
    <source>
        <dbReference type="EMBL" id="KAL2267020.1"/>
    </source>
</evidence>
<organism evidence="2 3">
    <name type="scientific">Remersonia thermophila</name>
    <dbReference type="NCBI Taxonomy" id="72144"/>
    <lineage>
        <taxon>Eukaryota</taxon>
        <taxon>Fungi</taxon>
        <taxon>Dikarya</taxon>
        <taxon>Ascomycota</taxon>
        <taxon>Pezizomycotina</taxon>
        <taxon>Sordariomycetes</taxon>
        <taxon>Sordariomycetidae</taxon>
        <taxon>Sordariales</taxon>
        <taxon>Sordariales incertae sedis</taxon>
        <taxon>Remersonia</taxon>
    </lineage>
</organism>
<dbReference type="Proteomes" id="UP001600064">
    <property type="component" value="Unassembled WGS sequence"/>
</dbReference>
<comment type="caution">
    <text evidence="2">The sequence shown here is derived from an EMBL/GenBank/DDBJ whole genome shotgun (WGS) entry which is preliminary data.</text>
</comment>
<accession>A0ABR4D9M0</accession>
<dbReference type="EMBL" id="JAZGUE010000004">
    <property type="protein sequence ID" value="KAL2267020.1"/>
    <property type="molecule type" value="Genomic_DNA"/>
</dbReference>